<dbReference type="AlphaFoldDB" id="A7SZ64"/>
<evidence type="ECO:0000313" key="2">
    <source>
        <dbReference type="EMBL" id="EDO31008.1"/>
    </source>
</evidence>
<organism evidence="2 3">
    <name type="scientific">Nematostella vectensis</name>
    <name type="common">Starlet sea anemone</name>
    <dbReference type="NCBI Taxonomy" id="45351"/>
    <lineage>
        <taxon>Eukaryota</taxon>
        <taxon>Metazoa</taxon>
        <taxon>Cnidaria</taxon>
        <taxon>Anthozoa</taxon>
        <taxon>Hexacorallia</taxon>
        <taxon>Actiniaria</taxon>
        <taxon>Edwardsiidae</taxon>
        <taxon>Nematostella</taxon>
    </lineage>
</organism>
<evidence type="ECO:0000313" key="3">
    <source>
        <dbReference type="Proteomes" id="UP000001593"/>
    </source>
</evidence>
<keyword evidence="3" id="KW-1185">Reference proteome</keyword>
<feature type="compositionally biased region" description="Acidic residues" evidence="1">
    <location>
        <begin position="357"/>
        <end position="366"/>
    </location>
</feature>
<dbReference type="HOGENOM" id="CLU_475149_0_0_1"/>
<protein>
    <submittedName>
        <fullName evidence="2">Uncharacterized protein</fullName>
    </submittedName>
</protein>
<proteinExistence type="predicted"/>
<sequence length="574" mass="63343">MIIQSGSTCNNYLGGYTENLLSSRPTVSADKANLRESETRKHNKRIGIMLCGPLSSNNHFHLKRENVLGFDAAAAMYRGWQRAQVLRSITPDVDMRSDSKSKVCDLEIEASVPVNNQVVNPSGSKEAKFRVLQKRFSSLGAIGVISESDACDRPSARSGEQRTTASGKGRNFPAQSPSTARESRVRSEVSLFLCRQSRIQGSNTSDNRVEHERPCVETPVTNYPPQGKYILSKAVLTHSNGAKVRRASVQHIGSLAKSYFVPGEEKKARKMSLPSRRTSEVIVTQGNSTIGSKTHAERYIEDCSADTELQWERLVARARSFQVLSPAARDNRPYKRMERKEDSKVIECNRVIHPVTEDGDGSEGENSDVCSEASHSSSGSSILGEAFAVIAKPIAKRSNTSPDDGKLVADSLSETPPKESVCTVDKTPVNTDAHGHLRRFSLATLRPQAEAVERMSGYSTHGALEYAKRLLGKVQEEGKTKTKKERLHDMSKALKLVLEELNRIETPDHELVSLFISLRAKIVNLKAEVKQEEGTESPEDGSAEKKASRLSTLSTDSSQTDNLRTSHSRRFSWC</sequence>
<dbReference type="InParanoid" id="A7SZ64"/>
<feature type="region of interest" description="Disordered" evidence="1">
    <location>
        <begin position="150"/>
        <end position="184"/>
    </location>
</feature>
<feature type="region of interest" description="Disordered" evidence="1">
    <location>
        <begin position="398"/>
        <end position="429"/>
    </location>
</feature>
<feature type="region of interest" description="Disordered" evidence="1">
    <location>
        <begin position="352"/>
        <end position="379"/>
    </location>
</feature>
<accession>A7SZ64</accession>
<evidence type="ECO:0000256" key="1">
    <source>
        <dbReference type="SAM" id="MobiDB-lite"/>
    </source>
</evidence>
<gene>
    <name evidence="2" type="ORF">NEMVEDRAFT_v1g248180</name>
</gene>
<feature type="compositionally biased region" description="Low complexity" evidence="1">
    <location>
        <begin position="549"/>
        <end position="563"/>
    </location>
</feature>
<feature type="region of interest" description="Disordered" evidence="1">
    <location>
        <begin position="529"/>
        <end position="574"/>
    </location>
</feature>
<reference evidence="2 3" key="1">
    <citation type="journal article" date="2007" name="Science">
        <title>Sea anemone genome reveals ancestral eumetazoan gene repertoire and genomic organization.</title>
        <authorList>
            <person name="Putnam N.H."/>
            <person name="Srivastava M."/>
            <person name="Hellsten U."/>
            <person name="Dirks B."/>
            <person name="Chapman J."/>
            <person name="Salamov A."/>
            <person name="Terry A."/>
            <person name="Shapiro H."/>
            <person name="Lindquist E."/>
            <person name="Kapitonov V.V."/>
            <person name="Jurka J."/>
            <person name="Genikhovich G."/>
            <person name="Grigoriev I.V."/>
            <person name="Lucas S.M."/>
            <person name="Steele R.E."/>
            <person name="Finnerty J.R."/>
            <person name="Technau U."/>
            <person name="Martindale M.Q."/>
            <person name="Rokhsar D.S."/>
        </authorList>
    </citation>
    <scope>NUCLEOTIDE SEQUENCE [LARGE SCALE GENOMIC DNA]</scope>
    <source>
        <strain evidence="3">CH2 X CH6</strain>
    </source>
</reference>
<dbReference type="EMBL" id="DS469950">
    <property type="protein sequence ID" value="EDO31008.1"/>
    <property type="molecule type" value="Genomic_DNA"/>
</dbReference>
<name>A7SZ64_NEMVE</name>
<dbReference type="Proteomes" id="UP000001593">
    <property type="component" value="Unassembled WGS sequence"/>
</dbReference>